<comment type="caution">
    <text evidence="1">The sequence shown here is derived from an EMBL/GenBank/DDBJ whole genome shotgun (WGS) entry which is preliminary data.</text>
</comment>
<reference evidence="1 2" key="1">
    <citation type="journal article" date="2021" name="BMC Genomics">
        <title>Datura genome reveals duplications of psychoactive alkaloid biosynthetic genes and high mutation rate following tissue culture.</title>
        <authorList>
            <person name="Rajewski A."/>
            <person name="Carter-House D."/>
            <person name="Stajich J."/>
            <person name="Litt A."/>
        </authorList>
    </citation>
    <scope>NUCLEOTIDE SEQUENCE [LARGE SCALE GENOMIC DNA]</scope>
    <source>
        <strain evidence="1">AR-01</strain>
    </source>
</reference>
<evidence type="ECO:0000313" key="1">
    <source>
        <dbReference type="EMBL" id="MCD7466697.1"/>
    </source>
</evidence>
<proteinExistence type="predicted"/>
<sequence>TAFIRCYIGSLQIEIDDSLLCLRLNICYPSFSFLIGNSVAVHGYPDVIRCCFTDAASVLNVNSSSLFLL</sequence>
<protein>
    <submittedName>
        <fullName evidence="1">Uncharacterized protein</fullName>
    </submittedName>
</protein>
<dbReference type="Proteomes" id="UP000823775">
    <property type="component" value="Unassembled WGS sequence"/>
</dbReference>
<gene>
    <name evidence="1" type="ORF">HAX54_003639</name>
</gene>
<dbReference type="EMBL" id="JACEIK010001166">
    <property type="protein sequence ID" value="MCD7466697.1"/>
    <property type="molecule type" value="Genomic_DNA"/>
</dbReference>
<name>A0ABS8T7V1_DATST</name>
<organism evidence="1 2">
    <name type="scientific">Datura stramonium</name>
    <name type="common">Jimsonweed</name>
    <name type="synonym">Common thornapple</name>
    <dbReference type="NCBI Taxonomy" id="4076"/>
    <lineage>
        <taxon>Eukaryota</taxon>
        <taxon>Viridiplantae</taxon>
        <taxon>Streptophyta</taxon>
        <taxon>Embryophyta</taxon>
        <taxon>Tracheophyta</taxon>
        <taxon>Spermatophyta</taxon>
        <taxon>Magnoliopsida</taxon>
        <taxon>eudicotyledons</taxon>
        <taxon>Gunneridae</taxon>
        <taxon>Pentapetalae</taxon>
        <taxon>asterids</taxon>
        <taxon>lamiids</taxon>
        <taxon>Solanales</taxon>
        <taxon>Solanaceae</taxon>
        <taxon>Solanoideae</taxon>
        <taxon>Datureae</taxon>
        <taxon>Datura</taxon>
    </lineage>
</organism>
<accession>A0ABS8T7V1</accession>
<feature type="non-terminal residue" evidence="1">
    <location>
        <position position="1"/>
    </location>
</feature>
<keyword evidence="2" id="KW-1185">Reference proteome</keyword>
<evidence type="ECO:0000313" key="2">
    <source>
        <dbReference type="Proteomes" id="UP000823775"/>
    </source>
</evidence>